<protein>
    <submittedName>
        <fullName evidence="2">Uncharacterized protein</fullName>
    </submittedName>
</protein>
<name>A0A174V859_PARDI</name>
<proteinExistence type="predicted"/>
<dbReference type="AlphaFoldDB" id="A0A174V859"/>
<evidence type="ECO:0000313" key="3">
    <source>
        <dbReference type="Proteomes" id="UP000463337"/>
    </source>
</evidence>
<evidence type="ECO:0000313" key="1">
    <source>
        <dbReference type="EMBL" id="MDB9137467.1"/>
    </source>
</evidence>
<gene>
    <name evidence="2" type="ORF">GKD59_21030</name>
    <name evidence="1" type="ORF">PN612_02955</name>
</gene>
<sequence length="113" mass="13038">MESIYHHTSFNVLKSIVTDTGLNFRASKYSNYINGEYEWIKDKANVAIQEMCEEQGEPFDSDPKEHNPDVFSMCLHDKRGKGRKTAMKRVYDKCMVGPDNYQEDLSVCTSCLK</sequence>
<dbReference type="RefSeq" id="WP_011966449.1">
    <property type="nucleotide sequence ID" value="NZ_AP019729.1"/>
</dbReference>
<reference evidence="2 3" key="1">
    <citation type="journal article" date="2019" name="Nat. Med.">
        <title>A library of human gut bacterial isolates paired with longitudinal multiomics data enables mechanistic microbiome research.</title>
        <authorList>
            <person name="Poyet M."/>
            <person name="Groussin M."/>
            <person name="Gibbons S.M."/>
            <person name="Avila-Pacheco J."/>
            <person name="Jiang X."/>
            <person name="Kearney S.M."/>
            <person name="Perrotta A.R."/>
            <person name="Berdy B."/>
            <person name="Zhao S."/>
            <person name="Lieberman T.D."/>
            <person name="Swanson P.K."/>
            <person name="Smith M."/>
            <person name="Roesemann S."/>
            <person name="Alexander J.E."/>
            <person name="Rich S.A."/>
            <person name="Livny J."/>
            <person name="Vlamakis H."/>
            <person name="Clish C."/>
            <person name="Bullock K."/>
            <person name="Deik A."/>
            <person name="Scott J."/>
            <person name="Pierce K.A."/>
            <person name="Xavier R.J."/>
            <person name="Alm E.J."/>
        </authorList>
    </citation>
    <scope>NUCLEOTIDE SEQUENCE [LARGE SCALE GENOMIC DNA]</scope>
    <source>
        <strain evidence="2 3">BIOML-A41</strain>
    </source>
</reference>
<dbReference type="EMBL" id="JAQMPX010000023">
    <property type="protein sequence ID" value="MDB9137467.1"/>
    <property type="molecule type" value="Genomic_DNA"/>
</dbReference>
<comment type="caution">
    <text evidence="2">The sequence shown here is derived from an EMBL/GenBank/DDBJ whole genome shotgun (WGS) entry which is preliminary data.</text>
</comment>
<accession>A0A174V859</accession>
<reference evidence="1" key="2">
    <citation type="submission" date="2023-01" db="EMBL/GenBank/DDBJ databases">
        <title>Human gut microbiome strain richness.</title>
        <authorList>
            <person name="Chen-Liaw A."/>
        </authorList>
    </citation>
    <scope>NUCLEOTIDE SEQUENCE</scope>
    <source>
        <strain evidence="1">D35st1_E5_D35t1_190705</strain>
    </source>
</reference>
<dbReference type="GeneID" id="93525287"/>
<dbReference type="Proteomes" id="UP000463337">
    <property type="component" value="Unassembled WGS sequence"/>
</dbReference>
<evidence type="ECO:0000313" key="2">
    <source>
        <dbReference type="EMBL" id="MRY60337.1"/>
    </source>
</evidence>
<dbReference type="Proteomes" id="UP001211522">
    <property type="component" value="Unassembled WGS sequence"/>
</dbReference>
<organism evidence="2 3">
    <name type="scientific">Parabacteroides distasonis</name>
    <dbReference type="NCBI Taxonomy" id="823"/>
    <lineage>
        <taxon>Bacteria</taxon>
        <taxon>Pseudomonadati</taxon>
        <taxon>Bacteroidota</taxon>
        <taxon>Bacteroidia</taxon>
        <taxon>Bacteroidales</taxon>
        <taxon>Tannerellaceae</taxon>
        <taxon>Parabacteroides</taxon>
    </lineage>
</organism>
<dbReference type="EMBL" id="WKLT01000029">
    <property type="protein sequence ID" value="MRY60337.1"/>
    <property type="molecule type" value="Genomic_DNA"/>
</dbReference>